<dbReference type="AlphaFoldDB" id="A0ABD6ARQ8"/>
<dbReference type="RefSeq" id="WP_250872204.1">
    <property type="nucleotide sequence ID" value="NZ_JALXFV010000002.1"/>
</dbReference>
<dbReference type="InterPro" id="IPR040841">
    <property type="entry name" value="Luciferase_dom"/>
</dbReference>
<name>A0ABD6ARQ8_9EURY</name>
<dbReference type="Pfam" id="PF17648">
    <property type="entry name" value="Luciferase"/>
    <property type="match status" value="1"/>
</dbReference>
<organism evidence="2 3">
    <name type="scientific">Halomarina rubra</name>
    <dbReference type="NCBI Taxonomy" id="2071873"/>
    <lineage>
        <taxon>Archaea</taxon>
        <taxon>Methanobacteriati</taxon>
        <taxon>Methanobacteriota</taxon>
        <taxon>Stenosarchaea group</taxon>
        <taxon>Halobacteria</taxon>
        <taxon>Halobacteriales</taxon>
        <taxon>Natronomonadaceae</taxon>
        <taxon>Halomarina</taxon>
    </lineage>
</organism>
<comment type="caution">
    <text evidence="2">The sequence shown here is derived from an EMBL/GenBank/DDBJ whole genome shotgun (WGS) entry which is preliminary data.</text>
</comment>
<dbReference type="Proteomes" id="UP001597187">
    <property type="component" value="Unassembled WGS sequence"/>
</dbReference>
<evidence type="ECO:0000313" key="2">
    <source>
        <dbReference type="EMBL" id="MFD1512218.1"/>
    </source>
</evidence>
<gene>
    <name evidence="2" type="ORF">ACFSBT_02855</name>
</gene>
<accession>A0ABD6ARQ8</accession>
<feature type="domain" description="Luciferase" evidence="1">
    <location>
        <begin position="30"/>
        <end position="81"/>
    </location>
</feature>
<protein>
    <submittedName>
        <fullName evidence="2">Luciferase family protein</fullName>
    </submittedName>
</protein>
<proteinExistence type="predicted"/>
<evidence type="ECO:0000313" key="3">
    <source>
        <dbReference type="Proteomes" id="UP001597187"/>
    </source>
</evidence>
<evidence type="ECO:0000259" key="1">
    <source>
        <dbReference type="Pfam" id="PF17648"/>
    </source>
</evidence>
<dbReference type="EMBL" id="JBHUDC010000002">
    <property type="protein sequence ID" value="MFD1512218.1"/>
    <property type="molecule type" value="Genomic_DNA"/>
</dbReference>
<reference evidence="2 3" key="1">
    <citation type="journal article" date="2019" name="Int. J. Syst. Evol. Microbiol.">
        <title>The Global Catalogue of Microorganisms (GCM) 10K type strain sequencing project: providing services to taxonomists for standard genome sequencing and annotation.</title>
        <authorList>
            <consortium name="The Broad Institute Genomics Platform"/>
            <consortium name="The Broad Institute Genome Sequencing Center for Infectious Disease"/>
            <person name="Wu L."/>
            <person name="Ma J."/>
        </authorList>
    </citation>
    <scope>NUCLEOTIDE SEQUENCE [LARGE SCALE GENOMIC DNA]</scope>
    <source>
        <strain evidence="2 3">CGMCC 1.12563</strain>
    </source>
</reference>
<sequence>MSDIVSTVSHWPGVRVEPHRFGGREFAVGGREFGHVHGTRHVDVPLTRPVRDVLVAERVTDVHHLYPESGWVSYYLDVGSESGALRLLRLSYLHHVASLKRRATKRGESLGVLDGVDVAAELDALDPSDDLRTAFGPVPA</sequence>
<keyword evidence="3" id="KW-1185">Reference proteome</keyword>